<dbReference type="AlphaFoldDB" id="A0A8J2P8U4"/>
<dbReference type="Proteomes" id="UP000708208">
    <property type="component" value="Unassembled WGS sequence"/>
</dbReference>
<protein>
    <submittedName>
        <fullName evidence="2">Uncharacterized protein</fullName>
    </submittedName>
</protein>
<evidence type="ECO:0000313" key="3">
    <source>
        <dbReference type="Proteomes" id="UP000708208"/>
    </source>
</evidence>
<name>A0A8J2P8U4_9HEXA</name>
<keyword evidence="1" id="KW-0812">Transmembrane</keyword>
<comment type="caution">
    <text evidence="2">The sequence shown here is derived from an EMBL/GenBank/DDBJ whole genome shotgun (WGS) entry which is preliminary data.</text>
</comment>
<reference evidence="2" key="1">
    <citation type="submission" date="2021-06" db="EMBL/GenBank/DDBJ databases">
        <authorList>
            <person name="Hodson N. C."/>
            <person name="Mongue J. A."/>
            <person name="Jaron S. K."/>
        </authorList>
    </citation>
    <scope>NUCLEOTIDE SEQUENCE</scope>
</reference>
<keyword evidence="3" id="KW-1185">Reference proteome</keyword>
<keyword evidence="1" id="KW-0472">Membrane</keyword>
<gene>
    <name evidence="2" type="ORF">AFUS01_LOCUS23744</name>
</gene>
<accession>A0A8J2P8U4</accession>
<evidence type="ECO:0000256" key="1">
    <source>
        <dbReference type="SAM" id="Phobius"/>
    </source>
</evidence>
<feature type="transmembrane region" description="Helical" evidence="1">
    <location>
        <begin position="49"/>
        <end position="69"/>
    </location>
</feature>
<dbReference type="EMBL" id="CAJVCH010288928">
    <property type="protein sequence ID" value="CAG7785097.1"/>
    <property type="molecule type" value="Genomic_DNA"/>
</dbReference>
<proteinExistence type="predicted"/>
<keyword evidence="1" id="KW-1133">Transmembrane helix</keyword>
<organism evidence="2 3">
    <name type="scientific">Allacma fusca</name>
    <dbReference type="NCBI Taxonomy" id="39272"/>
    <lineage>
        <taxon>Eukaryota</taxon>
        <taxon>Metazoa</taxon>
        <taxon>Ecdysozoa</taxon>
        <taxon>Arthropoda</taxon>
        <taxon>Hexapoda</taxon>
        <taxon>Collembola</taxon>
        <taxon>Symphypleona</taxon>
        <taxon>Sminthuridae</taxon>
        <taxon>Allacma</taxon>
    </lineage>
</organism>
<evidence type="ECO:0000313" key="2">
    <source>
        <dbReference type="EMBL" id="CAG7785097.1"/>
    </source>
</evidence>
<sequence>MDSLVKVLIASVIAVQLVATVEGGFDLKLRTFPDGFLLEEFYRVTYKEVAIAGVVTSIFLGLVLLWAIFNSFYRVKSLINPEESKSLPRRLGKNRMDSRTEELILSSLHNKYARLGSPDIWQKNQH</sequence>